<comment type="caution">
    <text evidence="2">The sequence shown here is derived from an EMBL/GenBank/DDBJ whole genome shotgun (WGS) entry which is preliminary data.</text>
</comment>
<accession>A0A0K9PJ74</accession>
<dbReference type="SUPFAM" id="SSF54928">
    <property type="entry name" value="RNA-binding domain, RBD"/>
    <property type="match status" value="1"/>
</dbReference>
<keyword evidence="2" id="KW-0689">Ribosomal protein</keyword>
<dbReference type="Proteomes" id="UP000036987">
    <property type="component" value="Unassembled WGS sequence"/>
</dbReference>
<proteinExistence type="predicted"/>
<evidence type="ECO:0000313" key="3">
    <source>
        <dbReference type="Proteomes" id="UP000036987"/>
    </source>
</evidence>
<dbReference type="GO" id="GO:0003676">
    <property type="term" value="F:nucleic acid binding"/>
    <property type="evidence" value="ECO:0007669"/>
    <property type="project" value="InterPro"/>
</dbReference>
<gene>
    <name evidence="2" type="ORF">ZOSMA_241G00020</name>
</gene>
<dbReference type="PANTHER" id="PTHR48167">
    <property type="entry name" value="EXPRESSED PROTEIN"/>
    <property type="match status" value="1"/>
</dbReference>
<keyword evidence="2" id="KW-0687">Ribonucleoprotein</keyword>
<evidence type="ECO:0000256" key="1">
    <source>
        <dbReference type="SAM" id="MobiDB-lite"/>
    </source>
</evidence>
<dbReference type="EMBL" id="LFYR01000845">
    <property type="protein sequence ID" value="KMZ68282.1"/>
    <property type="molecule type" value="Genomic_DNA"/>
</dbReference>
<feature type="compositionally biased region" description="Low complexity" evidence="1">
    <location>
        <begin position="39"/>
        <end position="56"/>
    </location>
</feature>
<feature type="region of interest" description="Disordered" evidence="1">
    <location>
        <begin position="39"/>
        <end position="58"/>
    </location>
</feature>
<organism evidence="2 3">
    <name type="scientific">Zostera marina</name>
    <name type="common">Eelgrass</name>
    <dbReference type="NCBI Taxonomy" id="29655"/>
    <lineage>
        <taxon>Eukaryota</taxon>
        <taxon>Viridiplantae</taxon>
        <taxon>Streptophyta</taxon>
        <taxon>Embryophyta</taxon>
        <taxon>Tracheophyta</taxon>
        <taxon>Spermatophyta</taxon>
        <taxon>Magnoliopsida</taxon>
        <taxon>Liliopsida</taxon>
        <taxon>Zosteraceae</taxon>
        <taxon>Zostera</taxon>
    </lineage>
</organism>
<sequence length="232" mass="25538">MASKLSLFLGNALRSSTSTSLPSIGRMVPPLKNLCTTSEADADAGSSSSSTTTVSAEDQKGSGTDLIFAKLYPAKKHTLKTDVIHFLEGCNLSTEDIKVEYNRDYNPIAMTLQFSSHSAFDAAVRAVVRKGRLYRLEKVFTVNSDQWDLMESFNGKVVLLQGLPINASMEDIDRFLNGCSITDIRTFVRPGFPDPTKSALVRFPTIHEAMNAFRIKNHGFILNNPIGMQVLQ</sequence>
<dbReference type="AlphaFoldDB" id="A0A0K9PJ74"/>
<dbReference type="Gene3D" id="3.30.70.330">
    <property type="match status" value="1"/>
</dbReference>
<dbReference type="OMA" id="RADRSQW"/>
<dbReference type="InterPro" id="IPR035979">
    <property type="entry name" value="RBD_domain_sf"/>
</dbReference>
<dbReference type="InterPro" id="IPR012677">
    <property type="entry name" value="Nucleotide-bd_a/b_plait_sf"/>
</dbReference>
<evidence type="ECO:0000313" key="2">
    <source>
        <dbReference type="EMBL" id="KMZ68282.1"/>
    </source>
</evidence>
<keyword evidence="3" id="KW-1185">Reference proteome</keyword>
<protein>
    <submittedName>
        <fullName evidence="2">Ribosomal protein S24e family protein</fullName>
    </submittedName>
</protein>
<dbReference type="GO" id="GO:0005840">
    <property type="term" value="C:ribosome"/>
    <property type="evidence" value="ECO:0007669"/>
    <property type="project" value="UniProtKB-KW"/>
</dbReference>
<reference evidence="3" key="1">
    <citation type="journal article" date="2016" name="Nature">
        <title>The genome of the seagrass Zostera marina reveals angiosperm adaptation to the sea.</title>
        <authorList>
            <person name="Olsen J.L."/>
            <person name="Rouze P."/>
            <person name="Verhelst B."/>
            <person name="Lin Y.-C."/>
            <person name="Bayer T."/>
            <person name="Collen J."/>
            <person name="Dattolo E."/>
            <person name="De Paoli E."/>
            <person name="Dittami S."/>
            <person name="Maumus F."/>
            <person name="Michel G."/>
            <person name="Kersting A."/>
            <person name="Lauritano C."/>
            <person name="Lohaus R."/>
            <person name="Toepel M."/>
            <person name="Tonon T."/>
            <person name="Vanneste K."/>
            <person name="Amirebrahimi M."/>
            <person name="Brakel J."/>
            <person name="Bostroem C."/>
            <person name="Chovatia M."/>
            <person name="Grimwood J."/>
            <person name="Jenkins J.W."/>
            <person name="Jueterbock A."/>
            <person name="Mraz A."/>
            <person name="Stam W.T."/>
            <person name="Tice H."/>
            <person name="Bornberg-Bauer E."/>
            <person name="Green P.J."/>
            <person name="Pearson G.A."/>
            <person name="Procaccini G."/>
            <person name="Duarte C.M."/>
            <person name="Schmutz J."/>
            <person name="Reusch T.B.H."/>
            <person name="Van de Peer Y."/>
        </authorList>
    </citation>
    <scope>NUCLEOTIDE SEQUENCE [LARGE SCALE GENOMIC DNA]</scope>
    <source>
        <strain evidence="3">cv. Finnish</strain>
    </source>
</reference>
<dbReference type="OrthoDB" id="2013327at2759"/>
<dbReference type="PANTHER" id="PTHR48167:SF2">
    <property type="entry name" value="EXPRESSED PROTEIN"/>
    <property type="match status" value="1"/>
</dbReference>
<name>A0A0K9PJ74_ZOSMR</name>